<dbReference type="PANTHER" id="PTHR34386:SF1">
    <property type="entry name" value="GLUTAREDOXIN-LIKE PROTEIN NRDH"/>
    <property type="match status" value="1"/>
</dbReference>
<dbReference type="EMBL" id="JXBL01000001">
    <property type="protein sequence ID" value="KIE41249.1"/>
    <property type="molecule type" value="Genomic_DNA"/>
</dbReference>
<feature type="domain" description="DUF4124" evidence="4">
    <location>
        <begin position="11"/>
        <end position="64"/>
    </location>
</feature>
<evidence type="ECO:0000259" key="4">
    <source>
        <dbReference type="Pfam" id="PF13511"/>
    </source>
</evidence>
<keyword evidence="6" id="KW-1185">Reference proteome</keyword>
<dbReference type="PANTHER" id="PTHR34386">
    <property type="entry name" value="GLUTAREDOXIN"/>
    <property type="match status" value="1"/>
</dbReference>
<dbReference type="InterPro" id="IPR002109">
    <property type="entry name" value="Glutaredoxin"/>
</dbReference>
<feature type="signal peptide" evidence="2">
    <location>
        <begin position="1"/>
        <end position="21"/>
    </location>
</feature>
<feature type="domain" description="Glutaredoxin" evidence="3">
    <location>
        <begin position="90"/>
        <end position="145"/>
    </location>
</feature>
<evidence type="ECO:0000259" key="3">
    <source>
        <dbReference type="Pfam" id="PF00462"/>
    </source>
</evidence>
<dbReference type="SUPFAM" id="SSF52833">
    <property type="entry name" value="Thioredoxin-like"/>
    <property type="match status" value="1"/>
</dbReference>
<keyword evidence="2" id="KW-0732">Signal</keyword>
<dbReference type="GO" id="GO:0045454">
    <property type="term" value="P:cell redox homeostasis"/>
    <property type="evidence" value="ECO:0007669"/>
    <property type="project" value="TreeGrafter"/>
</dbReference>
<dbReference type="InterPro" id="IPR025392">
    <property type="entry name" value="DUF4124"/>
</dbReference>
<evidence type="ECO:0000256" key="2">
    <source>
        <dbReference type="SAM" id="SignalP"/>
    </source>
</evidence>
<proteinExistence type="predicted"/>
<dbReference type="Pfam" id="PF13511">
    <property type="entry name" value="DUF4124"/>
    <property type="match status" value="1"/>
</dbReference>
<dbReference type="Pfam" id="PF00462">
    <property type="entry name" value="Glutaredoxin"/>
    <property type="match status" value="1"/>
</dbReference>
<name>A0A0C1TKA9_9BACT</name>
<feature type="region of interest" description="Disordered" evidence="1">
    <location>
        <begin position="53"/>
        <end position="81"/>
    </location>
</feature>
<dbReference type="AlphaFoldDB" id="A0A0C1TKA9"/>
<organism evidence="5 6">
    <name type="scientific">Geobacter soli</name>
    <dbReference type="NCBI Taxonomy" id="1510391"/>
    <lineage>
        <taxon>Bacteria</taxon>
        <taxon>Pseudomonadati</taxon>
        <taxon>Thermodesulfobacteriota</taxon>
        <taxon>Desulfuromonadia</taxon>
        <taxon>Geobacterales</taxon>
        <taxon>Geobacteraceae</taxon>
        <taxon>Geobacter</taxon>
    </lineage>
</organism>
<dbReference type="Gene3D" id="3.40.30.10">
    <property type="entry name" value="Glutaredoxin"/>
    <property type="match status" value="1"/>
</dbReference>
<dbReference type="CDD" id="cd02976">
    <property type="entry name" value="NrdH"/>
    <property type="match status" value="1"/>
</dbReference>
<accession>A0A0C1TKA9</accession>
<reference evidence="5 6" key="1">
    <citation type="submission" date="2015-01" db="EMBL/GenBank/DDBJ databases">
        <title>Genome sequence of the anaerobic bacterium Geobacter soli GSS01, a dissimilatory Fe(III) reducer from soil.</title>
        <authorList>
            <person name="Yang G."/>
            <person name="Zhou S."/>
        </authorList>
    </citation>
    <scope>NUCLEOTIDE SEQUENCE [LARGE SCALE GENOMIC DNA]</scope>
    <source>
        <strain evidence="5 6">GSS01</strain>
    </source>
</reference>
<comment type="caution">
    <text evidence="5">The sequence shown here is derived from an EMBL/GenBank/DDBJ whole genome shotgun (WGS) entry which is preliminary data.</text>
</comment>
<dbReference type="InterPro" id="IPR011911">
    <property type="entry name" value="GlrX_YruB"/>
</dbReference>
<dbReference type="PROSITE" id="PS51354">
    <property type="entry name" value="GLUTAREDOXIN_2"/>
    <property type="match status" value="1"/>
</dbReference>
<sequence length="164" mass="18123">MPIRILLPIVTLLLTCSLAGAEMYQWVDEHGVVTFKDTPPPATKKGKKVKVYTDGDFAPAPSPQPVSTPRRATPAPQPAPPVKQRFTGTVELYVTDWCGYCKRAERYLRSKGVSYVAYDIEKDSAAMQRHKDLGGRGVPLIVVGSHKISGFSPETIDYYLENGR</sequence>
<evidence type="ECO:0000256" key="1">
    <source>
        <dbReference type="SAM" id="MobiDB-lite"/>
    </source>
</evidence>
<gene>
    <name evidence="5" type="ORF">SE37_00655</name>
</gene>
<dbReference type="InterPro" id="IPR051548">
    <property type="entry name" value="Grx-like_ET"/>
</dbReference>
<dbReference type="RefSeq" id="WP_039642840.1">
    <property type="nucleotide sequence ID" value="NZ_JXBL01000001.1"/>
</dbReference>
<feature type="chain" id="PRO_5002138864" evidence="2">
    <location>
        <begin position="22"/>
        <end position="164"/>
    </location>
</feature>
<dbReference type="InterPro" id="IPR036249">
    <property type="entry name" value="Thioredoxin-like_sf"/>
</dbReference>
<protein>
    <submittedName>
        <fullName evidence="5">NrdH-like redox domain-containing protein</fullName>
    </submittedName>
</protein>
<evidence type="ECO:0000313" key="5">
    <source>
        <dbReference type="EMBL" id="KIE41249.1"/>
    </source>
</evidence>
<dbReference type="Proteomes" id="UP000031433">
    <property type="component" value="Unassembled WGS sequence"/>
</dbReference>
<dbReference type="NCBIfam" id="TIGR02196">
    <property type="entry name" value="GlrX_YruB"/>
    <property type="match status" value="1"/>
</dbReference>
<evidence type="ECO:0000313" key="6">
    <source>
        <dbReference type="Proteomes" id="UP000031433"/>
    </source>
</evidence>
<dbReference type="GO" id="GO:0009055">
    <property type="term" value="F:electron transfer activity"/>
    <property type="evidence" value="ECO:0007669"/>
    <property type="project" value="TreeGrafter"/>
</dbReference>